<evidence type="ECO:0000256" key="1">
    <source>
        <dbReference type="SAM" id="Phobius"/>
    </source>
</evidence>
<reference evidence="2" key="1">
    <citation type="journal article" date="2023" name="Access Microbiol">
        <title>De-novo genome assembly for Akanthomyces muscarius, a biocontrol agent of insect agricultural pests.</title>
        <authorList>
            <person name="Erdos Z."/>
            <person name="Studholme D.J."/>
            <person name="Raymond B."/>
            <person name="Sharma M."/>
        </authorList>
    </citation>
    <scope>NUCLEOTIDE SEQUENCE</scope>
    <source>
        <strain evidence="2">Ve6</strain>
    </source>
</reference>
<dbReference type="GeneID" id="80894803"/>
<name>A0A9W8QJI9_AKAMU</name>
<dbReference type="EMBL" id="JAJHUN010000002">
    <property type="protein sequence ID" value="KAJ4161614.1"/>
    <property type="molecule type" value="Genomic_DNA"/>
</dbReference>
<keyword evidence="1" id="KW-0812">Transmembrane</keyword>
<evidence type="ECO:0000313" key="3">
    <source>
        <dbReference type="Proteomes" id="UP001144673"/>
    </source>
</evidence>
<organism evidence="2 3">
    <name type="scientific">Akanthomyces muscarius</name>
    <name type="common">Entomopathogenic fungus</name>
    <name type="synonym">Lecanicillium muscarium</name>
    <dbReference type="NCBI Taxonomy" id="2231603"/>
    <lineage>
        <taxon>Eukaryota</taxon>
        <taxon>Fungi</taxon>
        <taxon>Dikarya</taxon>
        <taxon>Ascomycota</taxon>
        <taxon>Pezizomycotina</taxon>
        <taxon>Sordariomycetes</taxon>
        <taxon>Hypocreomycetidae</taxon>
        <taxon>Hypocreales</taxon>
        <taxon>Cordycipitaceae</taxon>
        <taxon>Akanthomyces</taxon>
    </lineage>
</organism>
<dbReference type="RefSeq" id="XP_056057998.1">
    <property type="nucleotide sequence ID" value="XM_056199560.1"/>
</dbReference>
<keyword evidence="3" id="KW-1185">Reference proteome</keyword>
<proteinExistence type="predicted"/>
<protein>
    <submittedName>
        <fullName evidence="2">Uncharacterized protein</fullName>
    </submittedName>
</protein>
<feature type="transmembrane region" description="Helical" evidence="1">
    <location>
        <begin position="47"/>
        <end position="65"/>
    </location>
</feature>
<gene>
    <name evidence="2" type="ORF">LMH87_007644</name>
</gene>
<comment type="caution">
    <text evidence="2">The sequence shown here is derived from an EMBL/GenBank/DDBJ whole genome shotgun (WGS) entry which is preliminary data.</text>
</comment>
<dbReference type="Proteomes" id="UP001144673">
    <property type="component" value="Unassembled WGS sequence"/>
</dbReference>
<keyword evidence="1" id="KW-1133">Transmembrane helix</keyword>
<keyword evidence="1" id="KW-0472">Membrane</keyword>
<evidence type="ECO:0000313" key="2">
    <source>
        <dbReference type="EMBL" id="KAJ4161614.1"/>
    </source>
</evidence>
<accession>A0A9W8QJI9</accession>
<sequence>MTALTDHALLVALLVAVFFICAGASMICTFVTPLAAGFAQVDMYSVGMYLVGLYLVGMYLVGLVGQRMMEDMEHVVSRM</sequence>
<dbReference type="KEGG" id="amus:LMH87_007644"/>
<dbReference type="AlphaFoldDB" id="A0A9W8QJI9"/>